<name>A0A0J1IPU8_NIACI</name>
<keyword evidence="2" id="KW-0489">Methyltransferase</keyword>
<dbReference type="SUPFAM" id="SSF53335">
    <property type="entry name" value="S-adenosyl-L-methionine-dependent methyltransferases"/>
    <property type="match status" value="1"/>
</dbReference>
<dbReference type="EMBL" id="LDPH01000002">
    <property type="protein sequence ID" value="KLV27977.1"/>
    <property type="molecule type" value="Genomic_DNA"/>
</dbReference>
<organism evidence="2 3">
    <name type="scientific">Niallia circulans</name>
    <name type="common">Bacillus circulans</name>
    <dbReference type="NCBI Taxonomy" id="1397"/>
    <lineage>
        <taxon>Bacteria</taxon>
        <taxon>Bacillati</taxon>
        <taxon>Bacillota</taxon>
        <taxon>Bacilli</taxon>
        <taxon>Bacillales</taxon>
        <taxon>Bacillaceae</taxon>
        <taxon>Niallia</taxon>
    </lineage>
</organism>
<dbReference type="AlphaFoldDB" id="A0A0J1IPU8"/>
<proteinExistence type="predicted"/>
<dbReference type="PATRIC" id="fig|1397.4.peg.1985"/>
<feature type="domain" description="Methyltransferase type 11" evidence="1">
    <location>
        <begin position="61"/>
        <end position="156"/>
    </location>
</feature>
<evidence type="ECO:0000313" key="3">
    <source>
        <dbReference type="Proteomes" id="UP000036045"/>
    </source>
</evidence>
<keyword evidence="3" id="KW-1185">Reference proteome</keyword>
<dbReference type="GO" id="GO:0008757">
    <property type="term" value="F:S-adenosylmethionine-dependent methyltransferase activity"/>
    <property type="evidence" value="ECO:0007669"/>
    <property type="project" value="InterPro"/>
</dbReference>
<sequence length="248" mass="28863">MNEQSATNKAAWEYRAYEFWINRDGHPKEKAKEIRKNPRACLKKHQAFLENVENKRIANLCGSNGRKAVPLALLGAEVTVFDLSKENERYAKELAYYANTSINYMVGDVYDINLQTYGETFDILYLEGGVLHYFYNLDKLLSLLFSLLKKGGTMILSDYHPLLKCLNEDFSAKPAYFDTEIHTGDIAYKHFFPEEEQVGFPDVSLRFYTLSEILNAVITARFTIDRFEEHRGWKKENIPWEFTLIARK</sequence>
<dbReference type="Gene3D" id="3.40.50.150">
    <property type="entry name" value="Vaccinia Virus protein VP39"/>
    <property type="match status" value="1"/>
</dbReference>
<dbReference type="InterPro" id="IPR029063">
    <property type="entry name" value="SAM-dependent_MTases_sf"/>
</dbReference>
<dbReference type="RefSeq" id="WP_047940531.1">
    <property type="nucleotide sequence ID" value="NZ_JARTLH010000035.1"/>
</dbReference>
<evidence type="ECO:0000259" key="1">
    <source>
        <dbReference type="Pfam" id="PF08241"/>
    </source>
</evidence>
<evidence type="ECO:0000313" key="2">
    <source>
        <dbReference type="EMBL" id="KLV27977.1"/>
    </source>
</evidence>
<gene>
    <name evidence="2" type="ORF">ABW02_03545</name>
</gene>
<dbReference type="InterPro" id="IPR013216">
    <property type="entry name" value="Methyltransf_11"/>
</dbReference>
<dbReference type="GO" id="GO:0032259">
    <property type="term" value="P:methylation"/>
    <property type="evidence" value="ECO:0007669"/>
    <property type="project" value="UniProtKB-KW"/>
</dbReference>
<dbReference type="Pfam" id="PF08241">
    <property type="entry name" value="Methyltransf_11"/>
    <property type="match status" value="1"/>
</dbReference>
<dbReference type="CDD" id="cd02440">
    <property type="entry name" value="AdoMet_MTases"/>
    <property type="match status" value="1"/>
</dbReference>
<protein>
    <submittedName>
        <fullName evidence="2">Methyltransferase</fullName>
    </submittedName>
</protein>
<dbReference type="Proteomes" id="UP000036045">
    <property type="component" value="Unassembled WGS sequence"/>
</dbReference>
<reference evidence="2 3" key="1">
    <citation type="submission" date="2015-05" db="EMBL/GenBank/DDBJ databases">
        <title>Whole genome sequence and identification of bacterial endophytes from Costus igneus.</title>
        <authorList>
            <person name="Lee Y.P."/>
            <person name="Gan H.M."/>
            <person name="Eng W."/>
            <person name="Wheatley M.S."/>
            <person name="Caraballo A."/>
            <person name="Polter S."/>
            <person name="Savka M.A."/>
            <person name="Hudson A.O."/>
        </authorList>
    </citation>
    <scope>NUCLEOTIDE SEQUENCE [LARGE SCALE GENOMIC DNA]</scope>
    <source>
        <strain evidence="2 3">RIT379</strain>
    </source>
</reference>
<comment type="caution">
    <text evidence="2">The sequence shown here is derived from an EMBL/GenBank/DDBJ whole genome shotgun (WGS) entry which is preliminary data.</text>
</comment>
<keyword evidence="2" id="KW-0808">Transferase</keyword>
<accession>A0A0J1IPU8</accession>
<dbReference type="OrthoDB" id="8385759at2"/>